<dbReference type="GO" id="GO:0051213">
    <property type="term" value="F:dioxygenase activity"/>
    <property type="evidence" value="ECO:0007669"/>
    <property type="project" value="UniProtKB-KW"/>
</dbReference>
<dbReference type="InterPro" id="IPR008775">
    <property type="entry name" value="Phytyl_CoA_dOase-like"/>
</dbReference>
<comment type="caution">
    <text evidence="2">The sequence shown here is derived from an EMBL/GenBank/DDBJ whole genome shotgun (WGS) entry which is preliminary data.</text>
</comment>
<keyword evidence="2" id="KW-0223">Dioxygenase</keyword>
<keyword evidence="3" id="KW-1185">Reference proteome</keyword>
<evidence type="ECO:0000256" key="1">
    <source>
        <dbReference type="SAM" id="MobiDB-lite"/>
    </source>
</evidence>
<dbReference type="Pfam" id="PF05721">
    <property type="entry name" value="PhyH"/>
    <property type="match status" value="1"/>
</dbReference>
<feature type="region of interest" description="Disordered" evidence="1">
    <location>
        <begin position="241"/>
        <end position="266"/>
    </location>
</feature>
<proteinExistence type="predicted"/>
<dbReference type="Proteomes" id="UP000807309">
    <property type="component" value="Unassembled WGS sequence"/>
</dbReference>
<sequence length="266" mass="29504">MTETTEHLGRSGGEITTAQNLPAEIVERYRRDGYVHIPRVLDAAEVDEFLAEARTQLHEQPTVSWDAPEGGNVMDWVAEPENASAQMRRLALHPEITAIAERLAGRSLRMFKSELLRKPSSGSAPTPLHIDEPAFPIAAAPVTLTAWVALVDVPVERGCLTFIPGSHRWPGDTAPADGEPFDVRPELRWWPQVTVPLRAGDCTFHHARLVHSAGANRTEVTRISLASVYMDAEAVYHPNPDSWYQDKVPDREPGQALASDRYPRLS</sequence>
<evidence type="ECO:0000313" key="3">
    <source>
        <dbReference type="Proteomes" id="UP000807309"/>
    </source>
</evidence>
<name>A0ABS0CDJ2_9NOCA</name>
<reference evidence="2 3" key="1">
    <citation type="submission" date="2020-10" db="EMBL/GenBank/DDBJ databases">
        <title>Identification of Nocardia species via Next-generation sequencing and recognition of intraspecies genetic diversity.</title>
        <authorList>
            <person name="Li P."/>
            <person name="Li P."/>
            <person name="Lu B."/>
        </authorList>
    </citation>
    <scope>NUCLEOTIDE SEQUENCE [LARGE SCALE GENOMIC DNA]</scope>
    <source>
        <strain evidence="2 3">N-11</strain>
    </source>
</reference>
<accession>A0ABS0CDJ2</accession>
<gene>
    <name evidence="2" type="ORF">IU470_25405</name>
</gene>
<keyword evidence="2" id="KW-0560">Oxidoreductase</keyword>
<evidence type="ECO:0000313" key="2">
    <source>
        <dbReference type="EMBL" id="MBF6228432.1"/>
    </source>
</evidence>
<organism evidence="2 3">
    <name type="scientific">Nocardia abscessus</name>
    <dbReference type="NCBI Taxonomy" id="120957"/>
    <lineage>
        <taxon>Bacteria</taxon>
        <taxon>Bacillati</taxon>
        <taxon>Actinomycetota</taxon>
        <taxon>Actinomycetes</taxon>
        <taxon>Mycobacteriales</taxon>
        <taxon>Nocardiaceae</taxon>
        <taxon>Nocardia</taxon>
    </lineage>
</organism>
<dbReference type="RefSeq" id="WP_195035338.1">
    <property type="nucleotide sequence ID" value="NZ_JADLRE010000022.1"/>
</dbReference>
<dbReference type="SUPFAM" id="SSF51197">
    <property type="entry name" value="Clavaminate synthase-like"/>
    <property type="match status" value="1"/>
</dbReference>
<dbReference type="PANTHER" id="PTHR20883:SF46">
    <property type="entry name" value="PHYTANOYL-COA HYDROXYLASE"/>
    <property type="match status" value="1"/>
</dbReference>
<dbReference type="PANTHER" id="PTHR20883">
    <property type="entry name" value="PHYTANOYL-COA DIOXYGENASE DOMAIN CONTAINING 1"/>
    <property type="match status" value="1"/>
</dbReference>
<dbReference type="EMBL" id="JADLRE010000022">
    <property type="protein sequence ID" value="MBF6228432.1"/>
    <property type="molecule type" value="Genomic_DNA"/>
</dbReference>
<dbReference type="Gene3D" id="2.60.120.620">
    <property type="entry name" value="q2cbj1_9rhob like domain"/>
    <property type="match status" value="1"/>
</dbReference>
<protein>
    <submittedName>
        <fullName evidence="2">Phytanoyl-CoA dioxygenase family protein</fullName>
    </submittedName>
</protein>